<reference evidence="2 3" key="1">
    <citation type="submission" date="2022-04" db="EMBL/GenBank/DDBJ databases">
        <title>Genome draft of Actinomadura sp. ATCC 31491.</title>
        <authorList>
            <person name="Shi X."/>
            <person name="Du Y."/>
        </authorList>
    </citation>
    <scope>NUCLEOTIDE SEQUENCE [LARGE SCALE GENOMIC DNA]</scope>
    <source>
        <strain evidence="2 3">ATCC 31491</strain>
    </source>
</reference>
<evidence type="ECO:0000256" key="1">
    <source>
        <dbReference type="SAM" id="MobiDB-lite"/>
    </source>
</evidence>
<protein>
    <submittedName>
        <fullName evidence="2">Uncharacterized protein</fullName>
    </submittedName>
</protein>
<organism evidence="2 3">
    <name type="scientific">Actinomadura luzonensis</name>
    <dbReference type="NCBI Taxonomy" id="2805427"/>
    <lineage>
        <taxon>Bacteria</taxon>
        <taxon>Bacillati</taxon>
        <taxon>Actinomycetota</taxon>
        <taxon>Actinomycetes</taxon>
        <taxon>Streptosporangiales</taxon>
        <taxon>Thermomonosporaceae</taxon>
        <taxon>Actinomadura</taxon>
    </lineage>
</organism>
<dbReference type="Proteomes" id="UP001317259">
    <property type="component" value="Unassembled WGS sequence"/>
</dbReference>
<dbReference type="RefSeq" id="WP_242383271.1">
    <property type="nucleotide sequence ID" value="NZ_JAKRKC020000002.1"/>
</dbReference>
<evidence type="ECO:0000313" key="2">
    <source>
        <dbReference type="EMBL" id="MCK2220156.1"/>
    </source>
</evidence>
<feature type="compositionally biased region" description="Low complexity" evidence="1">
    <location>
        <begin position="1"/>
        <end position="20"/>
    </location>
</feature>
<evidence type="ECO:0000313" key="3">
    <source>
        <dbReference type="Proteomes" id="UP001317259"/>
    </source>
</evidence>
<feature type="region of interest" description="Disordered" evidence="1">
    <location>
        <begin position="59"/>
        <end position="80"/>
    </location>
</feature>
<proteinExistence type="predicted"/>
<feature type="region of interest" description="Disordered" evidence="1">
    <location>
        <begin position="1"/>
        <end position="38"/>
    </location>
</feature>
<keyword evidence="3" id="KW-1185">Reference proteome</keyword>
<gene>
    <name evidence="2" type="ORF">MF672_041120</name>
</gene>
<sequence length="80" mass="7927">MKTSTLSRRTRSTTARASARPNRFSVSTRSAGPAAAGCSSAVSRGATQAASTTQAVAATSAAGRLRRTSSNAVSPASTAP</sequence>
<name>A0ABT0G7S8_9ACTN</name>
<comment type="caution">
    <text evidence="2">The sequence shown here is derived from an EMBL/GenBank/DDBJ whole genome shotgun (WGS) entry which is preliminary data.</text>
</comment>
<accession>A0ABT0G7S8</accession>
<feature type="compositionally biased region" description="Polar residues" evidence="1">
    <location>
        <begin position="68"/>
        <end position="80"/>
    </location>
</feature>
<dbReference type="EMBL" id="JAKRKC020000002">
    <property type="protein sequence ID" value="MCK2220156.1"/>
    <property type="molecule type" value="Genomic_DNA"/>
</dbReference>